<dbReference type="PANTHER" id="PTHR43253">
    <property type="entry name" value="TRICORN PROTEASE HOMOLOG 2-RELATED"/>
    <property type="match status" value="1"/>
</dbReference>
<proteinExistence type="inferred from homology"/>
<dbReference type="PIRSF" id="PIRSF036421">
    <property type="entry name" value="Tricorn_protease"/>
    <property type="match status" value="1"/>
</dbReference>
<dbReference type="Pfam" id="PF26549">
    <property type="entry name" value="Tricorn_N"/>
    <property type="match status" value="1"/>
</dbReference>
<dbReference type="InterPro" id="IPR029045">
    <property type="entry name" value="ClpP/crotonase-like_dom_sf"/>
</dbReference>
<keyword evidence="4 7" id="KW-0645">Protease</keyword>
<comment type="function">
    <text evidence="7">Degrades oligopeptides.</text>
</comment>
<evidence type="ECO:0000256" key="2">
    <source>
        <dbReference type="ARBA" id="ARBA00008524"/>
    </source>
</evidence>
<keyword evidence="6 7" id="KW-0720">Serine protease</keyword>
<feature type="domain" description="Tail specific protease" evidence="9">
    <location>
        <begin position="853"/>
        <end position="1044"/>
    </location>
</feature>
<keyword evidence="11" id="KW-1185">Reference proteome</keyword>
<dbReference type="EC" id="3.4.21.-" evidence="7"/>
<dbReference type="Gene3D" id="2.30.42.10">
    <property type="match status" value="1"/>
</dbReference>
<dbReference type="Gene3D" id="3.90.226.10">
    <property type="entry name" value="2-enoyl-CoA Hydratase, Chain A, domain 1"/>
    <property type="match status" value="1"/>
</dbReference>
<evidence type="ECO:0000256" key="4">
    <source>
        <dbReference type="ARBA" id="ARBA00022670"/>
    </source>
</evidence>
<accession>A0ABP7XCT0</accession>
<dbReference type="InterPro" id="IPR015943">
    <property type="entry name" value="WD40/YVTN_repeat-like_dom_sf"/>
</dbReference>
<organism evidence="10 11">
    <name type="scientific">Aquimarina addita</name>
    <dbReference type="NCBI Taxonomy" id="870485"/>
    <lineage>
        <taxon>Bacteria</taxon>
        <taxon>Pseudomonadati</taxon>
        <taxon>Bacteroidota</taxon>
        <taxon>Flavobacteriia</taxon>
        <taxon>Flavobacteriales</taxon>
        <taxon>Flavobacteriaceae</taxon>
        <taxon>Aquimarina</taxon>
    </lineage>
</organism>
<dbReference type="CDD" id="cd07562">
    <property type="entry name" value="Peptidase_S41_TRI"/>
    <property type="match status" value="1"/>
</dbReference>
<dbReference type="Gene3D" id="2.130.10.10">
    <property type="entry name" value="YVTN repeat-like/Quinoprotein amine dehydrogenase"/>
    <property type="match status" value="1"/>
</dbReference>
<dbReference type="InterPro" id="IPR029414">
    <property type="entry name" value="Tricorn_PDZ"/>
</dbReference>
<reference evidence="11" key="1">
    <citation type="journal article" date="2019" name="Int. J. Syst. Evol. Microbiol.">
        <title>The Global Catalogue of Microorganisms (GCM) 10K type strain sequencing project: providing services to taxonomists for standard genome sequencing and annotation.</title>
        <authorList>
            <consortium name="The Broad Institute Genomics Platform"/>
            <consortium name="The Broad Institute Genome Sequencing Center for Infectious Disease"/>
            <person name="Wu L."/>
            <person name="Ma J."/>
        </authorList>
    </citation>
    <scope>NUCLEOTIDE SEQUENCE [LARGE SCALE GENOMIC DNA]</scope>
    <source>
        <strain evidence="11">JCM 17106</strain>
    </source>
</reference>
<comment type="subcellular location">
    <subcellularLocation>
        <location evidence="1 7">Cytoplasm</location>
    </subcellularLocation>
</comment>
<sequence length="1088" mass="123698">MKKFNHRLLTVAFLFYLIPFLSFSIDPTDTRLMEQPAIGKSHIAFIYANDLWVANLDGSHPKRLTIDEGIESNPVFSPDGKLIAFSAEYEGNEDVYIVPVTGGIPKRLTWHPIWDNVLGFTPDGKSVLFNSQRTTHTNRYAKLYEVSIDGGYPKELEIPNAWHATYSPDGDYMAYTPIRERFHQWKNYRGGTTANIWVFSFKDKSIIKIPQPTGGSNDVQPMWRGNEIYFLSDRNGEFNLFSFNTVSKEIIQHTQFTDFPITNAKLDSNTIIFEQAGYIHLYDIAQKTSKKLKIGIATDLLELRKRYVKGSNHIRSAAISPSGKRVVFDYRGEIITIPEKKGDPRNLTLSPGSHEKYPAWSPDGKNIAYFSDTSGEYELHIKSQDNKGTPKVFKLSGTGFYAHTNWSPDSKKISFVDNGRNLYILDIASKKIKKVANDEYYFPGDFRNLFGDWSPDSNWIAYSKIIDTNFEQVFLYSLKDSKSYPVSDGYSNANNPVFDREGQFLYFFASTDAGPVVNWFDQSNQDMSITNSVYLVTLQKETISPLAKESDEEKQVVTDQKDEDENKKEEDQEEETIKIDLNDIQNRIIALPIEAGHYHGLGSGETGKILFITSDPENGEKPSKLKQYDLKERKEEEIMDLDSYIISSDGKKMVYKSKNNWGITDTGKKPNNGEGILNIDAIEVKINPVEEWKNIFEEAWRINRDYFYDPGMHGSDWKGMKEKYSQFLPHLSSRNDLNKVIQWMCSELSVGHHRLQGRGEQLHHPKKVPGGLLGADYKIVNNKYQFKKIYGGLNWNPELRSPLTEPGIHVKAGDYLLAVDGKELSGNENIFNFFENTAEKIVEITVSSTPSFKNSKIIKVTPIASEYNLRNRDWVEGNLKKVHDATNGEVAYVYVPNTASAGHEYFKRYFFPQADKKAIIIDERYNGGGQIADYYINLLLNPYQSHWNFRYGKDLKTPSASIQGPKVMLIDETAGSGGDMLPWMFRKFKVGTLVGKRTWGGLVGILGFPEFIDGASVTAPNVAIWTEEGFIVENVGVAPDIEIEQLPSEVIEGKDPQLEKAIEVILQELKNNPQKKQIRPPYPKRAVN</sequence>
<evidence type="ECO:0000256" key="1">
    <source>
        <dbReference type="ARBA" id="ARBA00004496"/>
    </source>
</evidence>
<feature type="region of interest" description="Disordered" evidence="8">
    <location>
        <begin position="547"/>
        <end position="574"/>
    </location>
</feature>
<gene>
    <name evidence="10" type="ORF">GCM10022393_09150</name>
</gene>
<dbReference type="SUPFAM" id="SSF52096">
    <property type="entry name" value="ClpP/crotonase"/>
    <property type="match status" value="1"/>
</dbReference>
<dbReference type="SUPFAM" id="SSF50156">
    <property type="entry name" value="PDZ domain-like"/>
    <property type="match status" value="1"/>
</dbReference>
<dbReference type="InterPro" id="IPR012393">
    <property type="entry name" value="Tricorn_protease"/>
</dbReference>
<feature type="compositionally biased region" description="Basic and acidic residues" evidence="8">
    <location>
        <begin position="548"/>
        <end position="574"/>
    </location>
</feature>
<dbReference type="Pfam" id="PF03572">
    <property type="entry name" value="Peptidase_S41"/>
    <property type="match status" value="1"/>
</dbReference>
<evidence type="ECO:0000256" key="8">
    <source>
        <dbReference type="SAM" id="MobiDB-lite"/>
    </source>
</evidence>
<dbReference type="Pfam" id="PF14684">
    <property type="entry name" value="Tricorn_C1"/>
    <property type="match status" value="1"/>
</dbReference>
<dbReference type="InterPro" id="IPR028204">
    <property type="entry name" value="Tricorn_C1"/>
</dbReference>
<dbReference type="Pfam" id="PF14685">
    <property type="entry name" value="PDZ_Tricorn"/>
    <property type="match status" value="1"/>
</dbReference>
<protein>
    <recommendedName>
        <fullName evidence="7">Tricorn protease homolog</fullName>
        <ecNumber evidence="7">3.4.21.-</ecNumber>
    </recommendedName>
</protein>
<dbReference type="InterPro" id="IPR005151">
    <property type="entry name" value="Tail-specific_protease"/>
</dbReference>
<dbReference type="Gene3D" id="2.120.10.60">
    <property type="entry name" value="Tricorn protease N-terminal domain"/>
    <property type="match status" value="1"/>
</dbReference>
<dbReference type="Gene3D" id="3.30.750.44">
    <property type="match status" value="1"/>
</dbReference>
<keyword evidence="5 7" id="KW-0378">Hydrolase</keyword>
<evidence type="ECO:0000313" key="11">
    <source>
        <dbReference type="Proteomes" id="UP001500459"/>
    </source>
</evidence>
<evidence type="ECO:0000313" key="10">
    <source>
        <dbReference type="EMBL" id="GAA4111446.1"/>
    </source>
</evidence>
<name>A0ABP7XCT0_9FLAO</name>
<dbReference type="PANTHER" id="PTHR43253:SF1">
    <property type="entry name" value="TRICORN PROTEASE HOMOLOG 2-RELATED"/>
    <property type="match status" value="1"/>
</dbReference>
<evidence type="ECO:0000256" key="6">
    <source>
        <dbReference type="ARBA" id="ARBA00022825"/>
    </source>
</evidence>
<keyword evidence="3 7" id="KW-0963">Cytoplasm</keyword>
<evidence type="ECO:0000256" key="7">
    <source>
        <dbReference type="PIRNR" id="PIRNR036421"/>
    </source>
</evidence>
<comment type="caution">
    <text evidence="10">The sequence shown here is derived from an EMBL/GenBank/DDBJ whole genome shotgun (WGS) entry which is preliminary data.</text>
</comment>
<evidence type="ECO:0000256" key="5">
    <source>
        <dbReference type="ARBA" id="ARBA00022801"/>
    </source>
</evidence>
<dbReference type="RefSeq" id="WP_344925159.1">
    <property type="nucleotide sequence ID" value="NZ_BAABCW010000002.1"/>
</dbReference>
<dbReference type="SUPFAM" id="SSF82171">
    <property type="entry name" value="DPP6 N-terminal domain-like"/>
    <property type="match status" value="1"/>
</dbReference>
<evidence type="ECO:0000256" key="3">
    <source>
        <dbReference type="ARBA" id="ARBA00022490"/>
    </source>
</evidence>
<dbReference type="InterPro" id="IPR036034">
    <property type="entry name" value="PDZ_sf"/>
</dbReference>
<dbReference type="Proteomes" id="UP001500459">
    <property type="component" value="Unassembled WGS sequence"/>
</dbReference>
<dbReference type="SMART" id="SM00245">
    <property type="entry name" value="TSPc"/>
    <property type="match status" value="1"/>
</dbReference>
<evidence type="ECO:0000259" key="9">
    <source>
        <dbReference type="SMART" id="SM00245"/>
    </source>
</evidence>
<comment type="similarity">
    <text evidence="2 7">Belongs to the peptidase S41B family.</text>
</comment>
<dbReference type="SUPFAM" id="SSF69304">
    <property type="entry name" value="Tricorn protease N-terminal domain"/>
    <property type="match status" value="1"/>
</dbReference>
<dbReference type="Pfam" id="PF26550">
    <property type="entry name" value="Tricorn_2nd"/>
    <property type="match status" value="1"/>
</dbReference>
<dbReference type="EMBL" id="BAABCW010000002">
    <property type="protein sequence ID" value="GAA4111446.1"/>
    <property type="molecule type" value="Genomic_DNA"/>
</dbReference>